<reference evidence="9 10" key="1">
    <citation type="submission" date="2019-09" db="EMBL/GenBank/DDBJ databases">
        <authorList>
            <person name="Li Y."/>
        </authorList>
    </citation>
    <scope>NUCLEOTIDE SEQUENCE [LARGE SCALE GENOMIC DNA]</scope>
    <source>
        <strain evidence="9 10">L3-3HA</strain>
    </source>
</reference>
<feature type="transmembrane region" description="Helical" evidence="7">
    <location>
        <begin position="104"/>
        <end position="125"/>
    </location>
</feature>
<feature type="domain" description="Major facilitator superfamily (MFS) profile" evidence="8">
    <location>
        <begin position="13"/>
        <end position="383"/>
    </location>
</feature>
<dbReference type="EMBL" id="VYKJ01000004">
    <property type="protein sequence ID" value="KAA9000492.1"/>
    <property type="molecule type" value="Genomic_DNA"/>
</dbReference>
<dbReference type="CDD" id="cd17324">
    <property type="entry name" value="MFS_NepI_like"/>
    <property type="match status" value="1"/>
</dbReference>
<proteinExistence type="predicted"/>
<dbReference type="InterPro" id="IPR050189">
    <property type="entry name" value="MFS_Efflux_Transporters"/>
</dbReference>
<evidence type="ECO:0000256" key="2">
    <source>
        <dbReference type="ARBA" id="ARBA00022475"/>
    </source>
</evidence>
<dbReference type="InterPro" id="IPR020846">
    <property type="entry name" value="MFS_dom"/>
</dbReference>
<dbReference type="AlphaFoldDB" id="A0A5J5G1X6"/>
<evidence type="ECO:0000256" key="4">
    <source>
        <dbReference type="ARBA" id="ARBA00022989"/>
    </source>
</evidence>
<feature type="transmembrane region" description="Helical" evidence="7">
    <location>
        <begin position="48"/>
        <end position="67"/>
    </location>
</feature>
<evidence type="ECO:0000313" key="10">
    <source>
        <dbReference type="Proteomes" id="UP000335415"/>
    </source>
</evidence>
<keyword evidence="3 7" id="KW-0812">Transmembrane</keyword>
<keyword evidence="10" id="KW-1185">Reference proteome</keyword>
<evidence type="ECO:0000256" key="5">
    <source>
        <dbReference type="ARBA" id="ARBA00023136"/>
    </source>
</evidence>
<evidence type="ECO:0000256" key="6">
    <source>
        <dbReference type="SAM" id="MobiDB-lite"/>
    </source>
</evidence>
<organism evidence="9 10">
    <name type="scientific">Affinibrenneria salicis</name>
    <dbReference type="NCBI Taxonomy" id="2590031"/>
    <lineage>
        <taxon>Bacteria</taxon>
        <taxon>Pseudomonadati</taxon>
        <taxon>Pseudomonadota</taxon>
        <taxon>Gammaproteobacteria</taxon>
        <taxon>Enterobacterales</taxon>
        <taxon>Pectobacteriaceae</taxon>
        <taxon>Affinibrenneria</taxon>
    </lineage>
</organism>
<keyword evidence="4 7" id="KW-1133">Transmembrane helix</keyword>
<feature type="region of interest" description="Disordered" evidence="6">
    <location>
        <begin position="392"/>
        <end position="414"/>
    </location>
</feature>
<feature type="transmembrane region" description="Helical" evidence="7">
    <location>
        <begin position="137"/>
        <end position="159"/>
    </location>
</feature>
<dbReference type="InterPro" id="IPR011701">
    <property type="entry name" value="MFS"/>
</dbReference>
<protein>
    <submittedName>
        <fullName evidence="9">MFS transporter</fullName>
    </submittedName>
</protein>
<dbReference type="Pfam" id="PF07690">
    <property type="entry name" value="MFS_1"/>
    <property type="match status" value="1"/>
</dbReference>
<keyword evidence="2" id="KW-1003">Cell membrane</keyword>
<evidence type="ECO:0000256" key="7">
    <source>
        <dbReference type="SAM" id="Phobius"/>
    </source>
</evidence>
<evidence type="ECO:0000256" key="1">
    <source>
        <dbReference type="ARBA" id="ARBA00004651"/>
    </source>
</evidence>
<feature type="transmembrane region" description="Helical" evidence="7">
    <location>
        <begin position="205"/>
        <end position="227"/>
    </location>
</feature>
<dbReference type="SUPFAM" id="SSF103473">
    <property type="entry name" value="MFS general substrate transporter"/>
    <property type="match status" value="1"/>
</dbReference>
<dbReference type="PANTHER" id="PTHR43124">
    <property type="entry name" value="PURINE EFFLUX PUMP PBUE"/>
    <property type="match status" value="1"/>
</dbReference>
<evidence type="ECO:0000259" key="8">
    <source>
        <dbReference type="PROSITE" id="PS50850"/>
    </source>
</evidence>
<feature type="compositionally biased region" description="Polar residues" evidence="6">
    <location>
        <begin position="395"/>
        <end position="406"/>
    </location>
</feature>
<evidence type="ECO:0000313" key="9">
    <source>
        <dbReference type="EMBL" id="KAA9000492.1"/>
    </source>
</evidence>
<name>A0A5J5G1X6_9GAMM</name>
<comment type="subcellular location">
    <subcellularLocation>
        <location evidence="1">Cell membrane</location>
        <topology evidence="1">Multi-pass membrane protein</topology>
    </subcellularLocation>
</comment>
<dbReference type="RefSeq" id="WP_150434760.1">
    <property type="nucleotide sequence ID" value="NZ_VYKJ01000004.1"/>
</dbReference>
<feature type="transmembrane region" description="Helical" evidence="7">
    <location>
        <begin position="165"/>
        <end position="184"/>
    </location>
</feature>
<feature type="transmembrane region" description="Helical" evidence="7">
    <location>
        <begin position="273"/>
        <end position="291"/>
    </location>
</feature>
<sequence length="414" mass="43089">MSEKTGSALPLGALLALAMTGFTAIMTETLPAGLLTPIALALQISPSLAGQLVTSYALGSLLAAIPLTSATRHWRRKTALLAAVLGFLLFNTLTALALSPLTILLARFLAGAAAGLAWGIIAGYARRLVAPAQQGKAMTIAMVGVPLALALGVPLGTWIGNLLGWRMAFGVMSAATLLLSLWIMRRMPDLPGLPRQQRRNLRQVLLWPGVLPVLAVVFGWVLAHNLLYTYIIPLLTPAGLSARVDSVLLIFGLSSIAGIWLTGMAVDRWLRVSVLLSLTVFAALTLLWSMAGSSAVAVWICMVLWGITFGGAGTLLQTAMADTAGTDGDVAQSLIVVTWNLAIAGGGALGGVMLDSVPLRLFLLAALLLIALSALVVWRASAAGFRPGHRLGASAPSSGARQSSCAPKNGCRQP</sequence>
<dbReference type="GO" id="GO:0022857">
    <property type="term" value="F:transmembrane transporter activity"/>
    <property type="evidence" value="ECO:0007669"/>
    <property type="project" value="InterPro"/>
</dbReference>
<gene>
    <name evidence="9" type="ORF">FJU30_09615</name>
</gene>
<accession>A0A5J5G1X6</accession>
<dbReference type="PANTHER" id="PTHR43124:SF3">
    <property type="entry name" value="CHLORAMPHENICOL EFFLUX PUMP RV0191"/>
    <property type="match status" value="1"/>
</dbReference>
<feature type="transmembrane region" description="Helical" evidence="7">
    <location>
        <begin position="333"/>
        <end position="353"/>
    </location>
</feature>
<feature type="transmembrane region" description="Helical" evidence="7">
    <location>
        <begin position="359"/>
        <end position="378"/>
    </location>
</feature>
<dbReference type="Proteomes" id="UP000335415">
    <property type="component" value="Unassembled WGS sequence"/>
</dbReference>
<keyword evidence="5 7" id="KW-0472">Membrane</keyword>
<dbReference type="Gene3D" id="1.20.1250.20">
    <property type="entry name" value="MFS general substrate transporter like domains"/>
    <property type="match status" value="1"/>
</dbReference>
<feature type="transmembrane region" description="Helical" evidence="7">
    <location>
        <begin position="79"/>
        <end position="98"/>
    </location>
</feature>
<evidence type="ECO:0000256" key="3">
    <source>
        <dbReference type="ARBA" id="ARBA00022692"/>
    </source>
</evidence>
<feature type="transmembrane region" description="Helical" evidence="7">
    <location>
        <begin position="297"/>
        <end position="321"/>
    </location>
</feature>
<comment type="caution">
    <text evidence="9">The sequence shown here is derived from an EMBL/GenBank/DDBJ whole genome shotgun (WGS) entry which is preliminary data.</text>
</comment>
<dbReference type="PROSITE" id="PS50850">
    <property type="entry name" value="MFS"/>
    <property type="match status" value="1"/>
</dbReference>
<feature type="transmembrane region" description="Helical" evidence="7">
    <location>
        <begin position="247"/>
        <end position="266"/>
    </location>
</feature>
<dbReference type="OrthoDB" id="2810795at2"/>
<dbReference type="InterPro" id="IPR036259">
    <property type="entry name" value="MFS_trans_sf"/>
</dbReference>
<dbReference type="GO" id="GO:0005886">
    <property type="term" value="C:plasma membrane"/>
    <property type="evidence" value="ECO:0007669"/>
    <property type="project" value="UniProtKB-SubCell"/>
</dbReference>